<organism evidence="15 16">
    <name type="scientific">Alcaligenes xylosoxydans xylosoxydans</name>
    <name type="common">Achromobacter xylosoxidans</name>
    <dbReference type="NCBI Taxonomy" id="85698"/>
    <lineage>
        <taxon>Bacteria</taxon>
        <taxon>Pseudomonadati</taxon>
        <taxon>Pseudomonadota</taxon>
        <taxon>Betaproteobacteria</taxon>
        <taxon>Burkholderiales</taxon>
        <taxon>Alcaligenaceae</taxon>
        <taxon>Achromobacter</taxon>
    </lineage>
</organism>
<evidence type="ECO:0000256" key="5">
    <source>
        <dbReference type="ARBA" id="ARBA00022496"/>
    </source>
</evidence>
<dbReference type="Proteomes" id="UP000187251">
    <property type="component" value="Unassembled WGS sequence"/>
</dbReference>
<dbReference type="SMART" id="SM00965">
    <property type="entry name" value="STN"/>
    <property type="match status" value="1"/>
</dbReference>
<keyword evidence="11 12" id="KW-0998">Cell outer membrane</keyword>
<dbReference type="OrthoDB" id="174652at2"/>
<name>A0A1R1JPB9_ALCXX</name>
<dbReference type="SUPFAM" id="SSF56935">
    <property type="entry name" value="Porins"/>
    <property type="match status" value="1"/>
</dbReference>
<dbReference type="PANTHER" id="PTHR32552">
    <property type="entry name" value="FERRICHROME IRON RECEPTOR-RELATED"/>
    <property type="match status" value="1"/>
</dbReference>
<feature type="domain" description="Secretin/TonB short N-terminal" evidence="14">
    <location>
        <begin position="98"/>
        <end position="149"/>
    </location>
</feature>
<keyword evidence="10 15" id="KW-0675">Receptor</keyword>
<dbReference type="CDD" id="cd01347">
    <property type="entry name" value="ligand_gated_channel"/>
    <property type="match status" value="1"/>
</dbReference>
<evidence type="ECO:0000313" key="16">
    <source>
        <dbReference type="Proteomes" id="UP000187251"/>
    </source>
</evidence>
<evidence type="ECO:0000256" key="1">
    <source>
        <dbReference type="ARBA" id="ARBA00004571"/>
    </source>
</evidence>
<evidence type="ECO:0000256" key="9">
    <source>
        <dbReference type="ARBA" id="ARBA00023136"/>
    </source>
</evidence>
<sequence length="945" mass="104713">MPRLDAPRVQSFHRCIAMSATRLASPSAQPRRLPRHASPRARQFTLNVTLLALLAAFTPLRASHAQTPPTLTASTLRVDIPAGPLSTVLNQYAQAADVSLSFDASLLAGKESAGLRGSFDVETGFRRILQGSGFEAVASAPGRYMLRGLPKAAAGTDAADVTQLNAVTVSGYREGDAPNRGYTVSSTSSATKLDLAPKETPQSITTFTAQQIQDQGLLTVGEVLDQTPGITLITAGVAGAGNQPIFSRTFPVTSVQMDGVMASSYILSGRADGNMGLQDSFLYERIDILRGSTSLTGGEGDASASLNFVRKHPYLDRHLSANLKYGSWNNRRAELDFSTPINDRFRMRIAAAMQKGDHWVERVKSDRTAVSLIGDLDVTDNNRISAGVTQFDFKLDGASPHGVTRFSEVYIHRPPEYLPEFLRDQPQGSGGIIFPTTGVARSFNNATPWSRTHRTYTNLFLTWDHDFNDDWSFKASYNHASNKDDILYGEMGGAYYMPQAGFADYAPGGFASYVAKRDNEENIVNAVDVHLKGRIEVLGRTQEFVVGANAYNTHHMRYGGYASSGTAESPALAFNSCGFRNRQCIPPKGSPLKRISLGAIPIDSFTSRPPETWDWGGHNDMYHAKERYLTAYRQTGYYFSSHLRPMERVHLILGGRWAKDVMSDDVETDCLVDDCGPGWNFAQPLTNPVLRPKFLPYGGLIVELTPQVNAYYSYATSYVRDPEYNGENGGTSAQTGAYLPPVRSVTEEGGVKGAFFDERLNVAASYFRMTQKDFPNQSYDPNAPATNNKGWRVYGWEFNVTGALTKDWNIALGYVKQKQILPPFDGEIMFSAVDDLTGSYRAPEKSFKLFTTYRLKRLTLGAGVRWQSSTQSAWIPMDVQQRKQDWMMKQDAYYLVDLMARYQIDQRFALQLNVNNVFDKVYYQHERSLNSGAPRNALLTLSYRL</sequence>
<comment type="caution">
    <text evidence="15">The sequence shown here is derived from an EMBL/GenBank/DDBJ whole genome shotgun (WGS) entry which is preliminary data.</text>
</comment>
<comment type="subcellular location">
    <subcellularLocation>
        <location evidence="1 12">Cell outer membrane</location>
        <topology evidence="1 12">Multi-pass membrane protein</topology>
    </subcellularLocation>
</comment>
<dbReference type="InterPro" id="IPR000531">
    <property type="entry name" value="Beta-barrel_TonB"/>
</dbReference>
<dbReference type="PROSITE" id="PS52016">
    <property type="entry name" value="TONB_DEPENDENT_REC_3"/>
    <property type="match status" value="1"/>
</dbReference>
<evidence type="ECO:0000256" key="11">
    <source>
        <dbReference type="ARBA" id="ARBA00023237"/>
    </source>
</evidence>
<evidence type="ECO:0000259" key="14">
    <source>
        <dbReference type="SMART" id="SM00965"/>
    </source>
</evidence>
<dbReference type="Pfam" id="PF07715">
    <property type="entry name" value="Plug"/>
    <property type="match status" value="1"/>
</dbReference>
<evidence type="ECO:0000256" key="3">
    <source>
        <dbReference type="ARBA" id="ARBA00022448"/>
    </source>
</evidence>
<evidence type="ECO:0000256" key="12">
    <source>
        <dbReference type="PROSITE-ProRule" id="PRU01360"/>
    </source>
</evidence>
<keyword evidence="4 12" id="KW-1134">Transmembrane beta strand</keyword>
<evidence type="ECO:0000256" key="8">
    <source>
        <dbReference type="ARBA" id="ARBA00023077"/>
    </source>
</evidence>
<comment type="similarity">
    <text evidence="2 12 13">Belongs to the TonB-dependent receptor family.</text>
</comment>
<keyword evidence="5" id="KW-0406">Ion transport</keyword>
<evidence type="ECO:0000256" key="6">
    <source>
        <dbReference type="ARBA" id="ARBA00022692"/>
    </source>
</evidence>
<keyword evidence="6 12" id="KW-0812">Transmembrane</keyword>
<accession>A0A1R1JPB9</accession>
<evidence type="ECO:0000256" key="13">
    <source>
        <dbReference type="RuleBase" id="RU003357"/>
    </source>
</evidence>
<evidence type="ECO:0000313" key="15">
    <source>
        <dbReference type="EMBL" id="OMG81274.1"/>
    </source>
</evidence>
<evidence type="ECO:0000256" key="2">
    <source>
        <dbReference type="ARBA" id="ARBA00009810"/>
    </source>
</evidence>
<dbReference type="Pfam" id="PF07660">
    <property type="entry name" value="STN"/>
    <property type="match status" value="1"/>
</dbReference>
<evidence type="ECO:0000256" key="4">
    <source>
        <dbReference type="ARBA" id="ARBA00022452"/>
    </source>
</evidence>
<dbReference type="InterPro" id="IPR037066">
    <property type="entry name" value="Plug_dom_sf"/>
</dbReference>
<dbReference type="Gene3D" id="2.40.170.20">
    <property type="entry name" value="TonB-dependent receptor, beta-barrel domain"/>
    <property type="match status" value="1"/>
</dbReference>
<dbReference type="Gene3D" id="2.170.130.10">
    <property type="entry name" value="TonB-dependent receptor, plug domain"/>
    <property type="match status" value="1"/>
</dbReference>
<dbReference type="Pfam" id="PF00593">
    <property type="entry name" value="TonB_dep_Rec_b-barrel"/>
    <property type="match status" value="1"/>
</dbReference>
<evidence type="ECO:0000256" key="7">
    <source>
        <dbReference type="ARBA" id="ARBA00023004"/>
    </source>
</evidence>
<protein>
    <submittedName>
        <fullName evidence="15">TonB-dependent receptor</fullName>
    </submittedName>
</protein>
<dbReference type="GO" id="GO:0015344">
    <property type="term" value="F:siderophore uptake transmembrane transporter activity"/>
    <property type="evidence" value="ECO:0007669"/>
    <property type="project" value="TreeGrafter"/>
</dbReference>
<keyword evidence="3 12" id="KW-0813">Transport</keyword>
<evidence type="ECO:0000256" key="10">
    <source>
        <dbReference type="ARBA" id="ARBA00023170"/>
    </source>
</evidence>
<dbReference type="EMBL" id="MJMN01000032">
    <property type="protein sequence ID" value="OMG81274.1"/>
    <property type="molecule type" value="Genomic_DNA"/>
</dbReference>
<reference evidence="15 16" key="1">
    <citation type="submission" date="2016-09" db="EMBL/GenBank/DDBJ databases">
        <title>Phylogenomics of Achromobacter.</title>
        <authorList>
            <person name="Jeukens J."/>
            <person name="Freschi L."/>
            <person name="Vincent A.T."/>
            <person name="Emond-Rheault J.-G."/>
            <person name="Kukavica-Ibrulj I."/>
            <person name="Charette S.J."/>
            <person name="Levesque R.C."/>
        </authorList>
    </citation>
    <scope>NUCLEOTIDE SEQUENCE [LARGE SCALE GENOMIC DNA]</scope>
    <source>
        <strain evidence="15 16">AUS488</strain>
    </source>
</reference>
<keyword evidence="5" id="KW-0410">Iron transport</keyword>
<dbReference type="Gene3D" id="3.55.50.30">
    <property type="match status" value="1"/>
</dbReference>
<gene>
    <name evidence="15" type="ORF">BIZ92_31330</name>
</gene>
<keyword evidence="7" id="KW-0408">Iron</keyword>
<dbReference type="InterPro" id="IPR039426">
    <property type="entry name" value="TonB-dep_rcpt-like"/>
</dbReference>
<dbReference type="InterPro" id="IPR011662">
    <property type="entry name" value="Secretin/TonB_short_N"/>
</dbReference>
<dbReference type="InterPro" id="IPR012910">
    <property type="entry name" value="Plug_dom"/>
</dbReference>
<dbReference type="InterPro" id="IPR036942">
    <property type="entry name" value="Beta-barrel_TonB_sf"/>
</dbReference>
<keyword evidence="9 12" id="KW-0472">Membrane</keyword>
<dbReference type="AlphaFoldDB" id="A0A1R1JPB9"/>
<dbReference type="PANTHER" id="PTHR32552:SF74">
    <property type="entry name" value="HYDROXAMATE SIDEROPHORE RECEPTOR FHUE"/>
    <property type="match status" value="1"/>
</dbReference>
<keyword evidence="8 13" id="KW-0798">TonB box</keyword>
<dbReference type="GO" id="GO:0009279">
    <property type="term" value="C:cell outer membrane"/>
    <property type="evidence" value="ECO:0007669"/>
    <property type="project" value="UniProtKB-SubCell"/>
</dbReference>
<proteinExistence type="inferred from homology"/>